<accession>A0A1F7IV82</accession>
<dbReference type="InterPro" id="IPR007371">
    <property type="entry name" value="TPK_catalytic"/>
</dbReference>
<dbReference type="PANTHER" id="PTHR41299">
    <property type="entry name" value="THIAMINE PYROPHOSPHOKINASE"/>
    <property type="match status" value="1"/>
</dbReference>
<evidence type="ECO:0000313" key="7">
    <source>
        <dbReference type="EMBL" id="OGK47257.1"/>
    </source>
</evidence>
<dbReference type="Proteomes" id="UP000177141">
    <property type="component" value="Unassembled WGS sequence"/>
</dbReference>
<evidence type="ECO:0000259" key="6">
    <source>
        <dbReference type="SMART" id="SM00983"/>
    </source>
</evidence>
<dbReference type="InterPro" id="IPR053149">
    <property type="entry name" value="TPK"/>
</dbReference>
<keyword evidence="2" id="KW-0547">Nucleotide-binding</keyword>
<dbReference type="Gene3D" id="3.40.50.10240">
    <property type="entry name" value="Thiamin pyrophosphokinase, catalytic domain"/>
    <property type="match status" value="1"/>
</dbReference>
<dbReference type="InterPro" id="IPR036759">
    <property type="entry name" value="TPK_catalytic_sf"/>
</dbReference>
<dbReference type="STRING" id="1802061.A3A93_05685"/>
<feature type="domain" description="Thiamin pyrophosphokinase thiamin-binding" evidence="6">
    <location>
        <begin position="146"/>
        <end position="204"/>
    </location>
</feature>
<dbReference type="InterPro" id="IPR036371">
    <property type="entry name" value="TPK_B1-bd_sf"/>
</dbReference>
<dbReference type="SUPFAM" id="SSF63999">
    <property type="entry name" value="Thiamin pyrophosphokinase, catalytic domain"/>
    <property type="match status" value="1"/>
</dbReference>
<dbReference type="SUPFAM" id="SSF63862">
    <property type="entry name" value="Thiamin pyrophosphokinase, substrate-binding domain"/>
    <property type="match status" value="1"/>
</dbReference>
<dbReference type="InterPro" id="IPR007373">
    <property type="entry name" value="Thiamin_PyroPKinase_B1-bd"/>
</dbReference>
<dbReference type="GO" id="GO:0004788">
    <property type="term" value="F:thiamine diphosphokinase activity"/>
    <property type="evidence" value="ECO:0007669"/>
    <property type="project" value="UniProtKB-UniRule"/>
</dbReference>
<sequence>MKRAFIFLNGNYSSIKTRLSSIKKDALIICADGGAQLALDNDISPDIVIGDLDSITDDIKEKLKILKVKFIRYPSEKDFADGELAIDYVLSKGYKDLIIFGVLGDRLDHLFSNLVQYSMVAKKAKIRVIENDTIYYFIYDDITINGSIGDEVSLIPIHTDIEEVKTTNLKYVLNNETLFLGSTRGISNVMKSKTAKISIKKGPMLVAHKSNKKVWGSKDVYF</sequence>
<dbReference type="GO" id="GO:0006772">
    <property type="term" value="P:thiamine metabolic process"/>
    <property type="evidence" value="ECO:0007669"/>
    <property type="project" value="UniProtKB-UniRule"/>
</dbReference>
<evidence type="ECO:0000256" key="5">
    <source>
        <dbReference type="NCBIfam" id="TIGR01378"/>
    </source>
</evidence>
<organism evidence="7 8">
    <name type="scientific">Candidatus Roizmanbacteria bacterium RIFCSPLOWO2_01_FULL_38_12</name>
    <dbReference type="NCBI Taxonomy" id="1802061"/>
    <lineage>
        <taxon>Bacteria</taxon>
        <taxon>Candidatus Roizmaniibacteriota</taxon>
    </lineage>
</organism>
<dbReference type="GO" id="GO:0016301">
    <property type="term" value="F:kinase activity"/>
    <property type="evidence" value="ECO:0007669"/>
    <property type="project" value="UniProtKB-KW"/>
</dbReference>
<dbReference type="GO" id="GO:0009229">
    <property type="term" value="P:thiamine diphosphate biosynthetic process"/>
    <property type="evidence" value="ECO:0007669"/>
    <property type="project" value="InterPro"/>
</dbReference>
<keyword evidence="1" id="KW-0808">Transferase</keyword>
<keyword evidence="4" id="KW-0067">ATP-binding</keyword>
<dbReference type="InterPro" id="IPR006282">
    <property type="entry name" value="Thi_PPkinase"/>
</dbReference>
<protein>
    <recommendedName>
        <fullName evidence="5">Thiamine diphosphokinase</fullName>
        <ecNumber evidence="5">2.7.6.2</ecNumber>
    </recommendedName>
</protein>
<dbReference type="Pfam" id="PF04265">
    <property type="entry name" value="TPK_B1_binding"/>
    <property type="match status" value="1"/>
</dbReference>
<gene>
    <name evidence="7" type="ORF">A3A93_05685</name>
</gene>
<dbReference type="EMBL" id="MGAL01000034">
    <property type="protein sequence ID" value="OGK47257.1"/>
    <property type="molecule type" value="Genomic_DNA"/>
</dbReference>
<evidence type="ECO:0000313" key="8">
    <source>
        <dbReference type="Proteomes" id="UP000177141"/>
    </source>
</evidence>
<keyword evidence="3 7" id="KW-0418">Kinase</keyword>
<dbReference type="NCBIfam" id="TIGR01378">
    <property type="entry name" value="thi_PPkinase"/>
    <property type="match status" value="1"/>
</dbReference>
<dbReference type="AlphaFoldDB" id="A0A1F7IV82"/>
<dbReference type="CDD" id="cd07995">
    <property type="entry name" value="TPK"/>
    <property type="match status" value="1"/>
</dbReference>
<dbReference type="GO" id="GO:0005524">
    <property type="term" value="F:ATP binding"/>
    <property type="evidence" value="ECO:0007669"/>
    <property type="project" value="UniProtKB-KW"/>
</dbReference>
<dbReference type="SMART" id="SM00983">
    <property type="entry name" value="TPK_B1_binding"/>
    <property type="match status" value="1"/>
</dbReference>
<dbReference type="EC" id="2.7.6.2" evidence="5"/>
<evidence type="ECO:0000256" key="1">
    <source>
        <dbReference type="ARBA" id="ARBA00022679"/>
    </source>
</evidence>
<evidence type="ECO:0000256" key="3">
    <source>
        <dbReference type="ARBA" id="ARBA00022777"/>
    </source>
</evidence>
<evidence type="ECO:0000256" key="4">
    <source>
        <dbReference type="ARBA" id="ARBA00022840"/>
    </source>
</evidence>
<dbReference type="GO" id="GO:0030975">
    <property type="term" value="F:thiamine binding"/>
    <property type="evidence" value="ECO:0007669"/>
    <property type="project" value="InterPro"/>
</dbReference>
<comment type="caution">
    <text evidence="7">The sequence shown here is derived from an EMBL/GenBank/DDBJ whole genome shotgun (WGS) entry which is preliminary data.</text>
</comment>
<dbReference type="PANTHER" id="PTHR41299:SF1">
    <property type="entry name" value="THIAMINE PYROPHOSPHOKINASE"/>
    <property type="match status" value="1"/>
</dbReference>
<reference evidence="7 8" key="1">
    <citation type="journal article" date="2016" name="Nat. Commun.">
        <title>Thousands of microbial genomes shed light on interconnected biogeochemical processes in an aquifer system.</title>
        <authorList>
            <person name="Anantharaman K."/>
            <person name="Brown C.T."/>
            <person name="Hug L.A."/>
            <person name="Sharon I."/>
            <person name="Castelle C.J."/>
            <person name="Probst A.J."/>
            <person name="Thomas B.C."/>
            <person name="Singh A."/>
            <person name="Wilkins M.J."/>
            <person name="Karaoz U."/>
            <person name="Brodie E.L."/>
            <person name="Williams K.H."/>
            <person name="Hubbard S.S."/>
            <person name="Banfield J.F."/>
        </authorList>
    </citation>
    <scope>NUCLEOTIDE SEQUENCE [LARGE SCALE GENOMIC DNA]</scope>
</reference>
<evidence type="ECO:0000256" key="2">
    <source>
        <dbReference type="ARBA" id="ARBA00022741"/>
    </source>
</evidence>
<proteinExistence type="predicted"/>
<name>A0A1F7IV82_9BACT</name>
<dbReference type="Pfam" id="PF04263">
    <property type="entry name" value="TPK_catalytic"/>
    <property type="match status" value="1"/>
</dbReference>